<dbReference type="InterPro" id="IPR001128">
    <property type="entry name" value="Cyt_P450"/>
</dbReference>
<reference evidence="3 4" key="1">
    <citation type="submission" date="2023-03" db="EMBL/GenBank/DDBJ databases">
        <title>NovoSphingobium album sp. nov. isolated from polycyclic aromatic hydrocarbons- and heavy-metal polluted soil.</title>
        <authorList>
            <person name="Liu Z."/>
            <person name="Wang K."/>
        </authorList>
    </citation>
    <scope>NUCLEOTIDE SEQUENCE [LARGE SCALE GENOMIC DNA]</scope>
    <source>
        <strain evidence="3 4">H3SJ31-1</strain>
    </source>
</reference>
<organism evidence="3 4">
    <name type="scientific">Novosphingobium album</name>
    <name type="common">ex Liu et al. 2023</name>
    <dbReference type="NCBI Taxonomy" id="3031130"/>
    <lineage>
        <taxon>Bacteria</taxon>
        <taxon>Pseudomonadati</taxon>
        <taxon>Pseudomonadota</taxon>
        <taxon>Alphaproteobacteria</taxon>
        <taxon>Sphingomonadales</taxon>
        <taxon>Sphingomonadaceae</taxon>
        <taxon>Novosphingobium</taxon>
    </lineage>
</organism>
<sequence length="422" mass="46984">MADELPDFYSDPKLIDDPRPYYDAVRARCPVFAEPYHGSIMVTGYDEVVEVLTTRDGTYSSAPSVVGPVLGLPFEPEGDDITAQLDAHRARMPWSEHLVCFDGQKHAENRALLTSLLTFKRLKANEDYLYALADRLIDGFIDRGRCNVVTDYAHATTTYAISDILGIPEEHRAELLELIGPVPSQLDGDAAHKIGPDPLVFLKDRFDAYIRERQEQPTGDLLSDLANARYKDGTVPDPDMLSHLGRFLYGAGQDTTSRLMARCVLELVDDADLQARLRAEPARIPDFIEEVLRYDGPVKAAYRLALTDTTVGGQPIRAGTILNVSLTGASNDPRHFAHPEKLDIDRPGNRDHLSFSRGVHGCLGAPLGRLETRVVLERLLARTAWIDISEEHHGPPGARTYRFEPTYSFRSLADLHIKFTPA</sequence>
<dbReference type="Gene3D" id="1.10.630.10">
    <property type="entry name" value="Cytochrome P450"/>
    <property type="match status" value="1"/>
</dbReference>
<comment type="similarity">
    <text evidence="1 2">Belongs to the cytochrome P450 family.</text>
</comment>
<evidence type="ECO:0000313" key="4">
    <source>
        <dbReference type="Proteomes" id="UP001216253"/>
    </source>
</evidence>
<gene>
    <name evidence="3" type="ORF">PYV00_14485</name>
</gene>
<keyword evidence="2" id="KW-0560">Oxidoreductase</keyword>
<dbReference type="PROSITE" id="PS00086">
    <property type="entry name" value="CYTOCHROME_P450"/>
    <property type="match status" value="1"/>
</dbReference>
<keyword evidence="4" id="KW-1185">Reference proteome</keyword>
<keyword evidence="2" id="KW-0408">Iron</keyword>
<name>A0ABT5WSA4_9SPHN</name>
<dbReference type="SUPFAM" id="SSF48264">
    <property type="entry name" value="Cytochrome P450"/>
    <property type="match status" value="1"/>
</dbReference>
<proteinExistence type="inferred from homology"/>
<dbReference type="EMBL" id="JARESE010000049">
    <property type="protein sequence ID" value="MDE8652912.1"/>
    <property type="molecule type" value="Genomic_DNA"/>
</dbReference>
<keyword evidence="2" id="KW-0503">Monooxygenase</keyword>
<dbReference type="InterPro" id="IPR017972">
    <property type="entry name" value="Cyt_P450_CS"/>
</dbReference>
<dbReference type="Proteomes" id="UP001216253">
    <property type="component" value="Unassembled WGS sequence"/>
</dbReference>
<dbReference type="PANTHER" id="PTHR46696">
    <property type="entry name" value="P450, PUTATIVE (EUROFUNG)-RELATED"/>
    <property type="match status" value="1"/>
</dbReference>
<keyword evidence="2" id="KW-0479">Metal-binding</keyword>
<dbReference type="InterPro" id="IPR036396">
    <property type="entry name" value="Cyt_P450_sf"/>
</dbReference>
<keyword evidence="2" id="KW-0349">Heme</keyword>
<evidence type="ECO:0000256" key="1">
    <source>
        <dbReference type="ARBA" id="ARBA00010617"/>
    </source>
</evidence>
<dbReference type="InterPro" id="IPR002397">
    <property type="entry name" value="Cyt_P450_B"/>
</dbReference>
<protein>
    <submittedName>
        <fullName evidence="3">Cytochrome P450</fullName>
    </submittedName>
</protein>
<evidence type="ECO:0000256" key="2">
    <source>
        <dbReference type="RuleBase" id="RU000461"/>
    </source>
</evidence>
<dbReference type="RefSeq" id="WP_275229012.1">
    <property type="nucleotide sequence ID" value="NZ_JARESE010000049.1"/>
</dbReference>
<dbReference type="PRINTS" id="PR00359">
    <property type="entry name" value="BP450"/>
</dbReference>
<dbReference type="PANTHER" id="PTHR46696:SF4">
    <property type="entry name" value="BIOTIN BIOSYNTHESIS CYTOCHROME P450"/>
    <property type="match status" value="1"/>
</dbReference>
<evidence type="ECO:0000313" key="3">
    <source>
        <dbReference type="EMBL" id="MDE8652912.1"/>
    </source>
</evidence>
<comment type="caution">
    <text evidence="3">The sequence shown here is derived from an EMBL/GenBank/DDBJ whole genome shotgun (WGS) entry which is preliminary data.</text>
</comment>
<dbReference type="Pfam" id="PF00067">
    <property type="entry name" value="p450"/>
    <property type="match status" value="1"/>
</dbReference>
<accession>A0ABT5WSA4</accession>